<keyword evidence="2" id="KW-0812">Transmembrane</keyword>
<evidence type="ECO:0000313" key="3">
    <source>
        <dbReference type="EMBL" id="MDP9826254.1"/>
    </source>
</evidence>
<dbReference type="EMBL" id="JAUSQZ010000001">
    <property type="protein sequence ID" value="MDP9826254.1"/>
    <property type="molecule type" value="Genomic_DNA"/>
</dbReference>
<feature type="transmembrane region" description="Helical" evidence="2">
    <location>
        <begin position="6"/>
        <end position="24"/>
    </location>
</feature>
<feature type="compositionally biased region" description="Basic residues" evidence="1">
    <location>
        <begin position="39"/>
        <end position="51"/>
    </location>
</feature>
<accession>A0ABT9P0P9</accession>
<keyword evidence="4" id="KW-1185">Reference proteome</keyword>
<comment type="caution">
    <text evidence="3">The sequence shown here is derived from an EMBL/GenBank/DDBJ whole genome shotgun (WGS) entry which is preliminary data.</text>
</comment>
<evidence type="ECO:0000313" key="4">
    <source>
        <dbReference type="Proteomes" id="UP001235712"/>
    </source>
</evidence>
<gene>
    <name evidence="3" type="ORF">J2S57_002003</name>
</gene>
<feature type="region of interest" description="Disordered" evidence="1">
    <location>
        <begin position="29"/>
        <end position="51"/>
    </location>
</feature>
<evidence type="ECO:0000256" key="2">
    <source>
        <dbReference type="SAM" id="Phobius"/>
    </source>
</evidence>
<dbReference type="RefSeq" id="WP_307240873.1">
    <property type="nucleotide sequence ID" value="NZ_JAUSQZ010000001.1"/>
</dbReference>
<name>A0ABT9P0P9_9ACTN</name>
<protein>
    <recommendedName>
        <fullName evidence="5">Secreted protein with PEP-CTERM sorting signal</fullName>
    </recommendedName>
</protein>
<proteinExistence type="predicted"/>
<keyword evidence="2" id="KW-0472">Membrane</keyword>
<evidence type="ECO:0008006" key="5">
    <source>
        <dbReference type="Google" id="ProtNLM"/>
    </source>
</evidence>
<reference evidence="3 4" key="1">
    <citation type="submission" date="2023-07" db="EMBL/GenBank/DDBJ databases">
        <title>Sequencing the genomes of 1000 actinobacteria strains.</title>
        <authorList>
            <person name="Klenk H.-P."/>
        </authorList>
    </citation>
    <scope>NUCLEOTIDE SEQUENCE [LARGE SCALE GENOMIC DNA]</scope>
    <source>
        <strain evidence="3 4">DSM 44388</strain>
    </source>
</reference>
<sequence>MDLWQWVVLVLGVLVLLTAVVYGIQARRRRGSVMAQRSRGARPGRRFGGRS</sequence>
<keyword evidence="2" id="KW-1133">Transmembrane helix</keyword>
<evidence type="ECO:0000256" key="1">
    <source>
        <dbReference type="SAM" id="MobiDB-lite"/>
    </source>
</evidence>
<organism evidence="3 4">
    <name type="scientific">Kineosporia succinea</name>
    <dbReference type="NCBI Taxonomy" id="84632"/>
    <lineage>
        <taxon>Bacteria</taxon>
        <taxon>Bacillati</taxon>
        <taxon>Actinomycetota</taxon>
        <taxon>Actinomycetes</taxon>
        <taxon>Kineosporiales</taxon>
        <taxon>Kineosporiaceae</taxon>
        <taxon>Kineosporia</taxon>
    </lineage>
</organism>
<dbReference type="Proteomes" id="UP001235712">
    <property type="component" value="Unassembled WGS sequence"/>
</dbReference>